<reference evidence="2" key="1">
    <citation type="journal article" date="2022" name="bioRxiv">
        <title>Sequencing and chromosome-scale assembly of the giantPleurodeles waltlgenome.</title>
        <authorList>
            <person name="Brown T."/>
            <person name="Elewa A."/>
            <person name="Iarovenko S."/>
            <person name="Subramanian E."/>
            <person name="Araus A.J."/>
            <person name="Petzold A."/>
            <person name="Susuki M."/>
            <person name="Suzuki K.-i.T."/>
            <person name="Hayashi T."/>
            <person name="Toyoda A."/>
            <person name="Oliveira C."/>
            <person name="Osipova E."/>
            <person name="Leigh N.D."/>
            <person name="Simon A."/>
            <person name="Yun M.H."/>
        </authorList>
    </citation>
    <scope>NUCLEOTIDE SEQUENCE</scope>
    <source>
        <strain evidence="2">20211129_DDA</strain>
        <tissue evidence="2">Liver</tissue>
    </source>
</reference>
<feature type="region of interest" description="Disordered" evidence="1">
    <location>
        <begin position="1"/>
        <end position="24"/>
    </location>
</feature>
<feature type="compositionally biased region" description="Gly residues" evidence="1">
    <location>
        <begin position="1"/>
        <end position="10"/>
    </location>
</feature>
<comment type="caution">
    <text evidence="2">The sequence shown here is derived from an EMBL/GenBank/DDBJ whole genome shotgun (WGS) entry which is preliminary data.</text>
</comment>
<protein>
    <submittedName>
        <fullName evidence="2">Uncharacterized protein</fullName>
    </submittedName>
</protein>
<evidence type="ECO:0000313" key="3">
    <source>
        <dbReference type="Proteomes" id="UP001066276"/>
    </source>
</evidence>
<keyword evidence="3" id="KW-1185">Reference proteome</keyword>
<proteinExistence type="predicted"/>
<accession>A0AAV7WSZ4</accession>
<name>A0AAV7WSZ4_PLEWA</name>
<sequence>MLFRSGGPGGSLHPPIRLPHPGSTLHSVERHHHAFQWNCSEAQAAAQSSAPPSVQVLRFPCSLQLLAPQVFPRSVPGRWRVQGRGEGHGQPHRHTGCSRAGFDLSRTFIHHHSSPLGHSWSRHCLSPLLFLRPILFSAAAINAGPPARHARTTGPAGTSLGRPHAQCRGRAWAARMAHKPQSGQSPPLAAPLVTSTHHPSATAGLVTVCFRASSSGPFSRLPVRATSRPRWGPWIAPSSSCRFARTSSWLPAASPLPVCVGFHFFGGLGWEPLVYATAILGS</sequence>
<evidence type="ECO:0000313" key="2">
    <source>
        <dbReference type="EMBL" id="KAJ1215906.1"/>
    </source>
</evidence>
<dbReference type="EMBL" id="JANPWB010000001">
    <property type="protein sequence ID" value="KAJ1215906.1"/>
    <property type="molecule type" value="Genomic_DNA"/>
</dbReference>
<feature type="region of interest" description="Disordered" evidence="1">
    <location>
        <begin position="145"/>
        <end position="164"/>
    </location>
</feature>
<dbReference type="Proteomes" id="UP001066276">
    <property type="component" value="Chromosome 1_1"/>
</dbReference>
<organism evidence="2 3">
    <name type="scientific">Pleurodeles waltl</name>
    <name type="common">Iberian ribbed newt</name>
    <dbReference type="NCBI Taxonomy" id="8319"/>
    <lineage>
        <taxon>Eukaryota</taxon>
        <taxon>Metazoa</taxon>
        <taxon>Chordata</taxon>
        <taxon>Craniata</taxon>
        <taxon>Vertebrata</taxon>
        <taxon>Euteleostomi</taxon>
        <taxon>Amphibia</taxon>
        <taxon>Batrachia</taxon>
        <taxon>Caudata</taxon>
        <taxon>Salamandroidea</taxon>
        <taxon>Salamandridae</taxon>
        <taxon>Pleurodelinae</taxon>
        <taxon>Pleurodeles</taxon>
    </lineage>
</organism>
<gene>
    <name evidence="2" type="ORF">NDU88_003513</name>
</gene>
<evidence type="ECO:0000256" key="1">
    <source>
        <dbReference type="SAM" id="MobiDB-lite"/>
    </source>
</evidence>
<dbReference type="AlphaFoldDB" id="A0AAV7WSZ4"/>